<dbReference type="InterPro" id="IPR036390">
    <property type="entry name" value="WH_DNA-bd_sf"/>
</dbReference>
<evidence type="ECO:0000256" key="4">
    <source>
        <dbReference type="ARBA" id="ARBA00023163"/>
    </source>
</evidence>
<accession>A0A1M7JWX8</accession>
<dbReference type="EMBL" id="FRDA01000001">
    <property type="protein sequence ID" value="SHM57047.1"/>
    <property type="molecule type" value="Genomic_DNA"/>
</dbReference>
<evidence type="ECO:0000313" key="7">
    <source>
        <dbReference type="Proteomes" id="UP000183983"/>
    </source>
</evidence>
<dbReference type="AlphaFoldDB" id="A0A1M7JWX8"/>
<evidence type="ECO:0000256" key="3">
    <source>
        <dbReference type="ARBA" id="ARBA00023125"/>
    </source>
</evidence>
<gene>
    <name evidence="6" type="ORF">SAMN05216593_101576</name>
</gene>
<organism evidence="6 7">
    <name type="scientific">Pseudomonas asturiensis</name>
    <dbReference type="NCBI Taxonomy" id="1190415"/>
    <lineage>
        <taxon>Bacteria</taxon>
        <taxon>Pseudomonadati</taxon>
        <taxon>Pseudomonadota</taxon>
        <taxon>Gammaproteobacteria</taxon>
        <taxon>Pseudomonadales</taxon>
        <taxon>Pseudomonadaceae</taxon>
        <taxon>Pseudomonas</taxon>
    </lineage>
</organism>
<dbReference type="Pfam" id="PF03466">
    <property type="entry name" value="LysR_substrate"/>
    <property type="match status" value="1"/>
</dbReference>
<dbReference type="PROSITE" id="PS50931">
    <property type="entry name" value="HTH_LYSR"/>
    <property type="match status" value="1"/>
</dbReference>
<dbReference type="RefSeq" id="WP_175561633.1">
    <property type="nucleotide sequence ID" value="NZ_FRDA01000001.1"/>
</dbReference>
<evidence type="ECO:0000259" key="5">
    <source>
        <dbReference type="PROSITE" id="PS50931"/>
    </source>
</evidence>
<dbReference type="STRING" id="1190415.SAMN05216593_101576"/>
<evidence type="ECO:0000256" key="2">
    <source>
        <dbReference type="ARBA" id="ARBA00023015"/>
    </source>
</evidence>
<dbReference type="InterPro" id="IPR050950">
    <property type="entry name" value="HTH-type_LysR_regulators"/>
</dbReference>
<dbReference type="GO" id="GO:0003700">
    <property type="term" value="F:DNA-binding transcription factor activity"/>
    <property type="evidence" value="ECO:0007669"/>
    <property type="project" value="InterPro"/>
</dbReference>
<dbReference type="InterPro" id="IPR000847">
    <property type="entry name" value="LysR_HTH_N"/>
</dbReference>
<comment type="similarity">
    <text evidence="1">Belongs to the LysR transcriptional regulatory family.</text>
</comment>
<keyword evidence="3 6" id="KW-0238">DNA-binding</keyword>
<keyword evidence="4" id="KW-0804">Transcription</keyword>
<dbReference type="SUPFAM" id="SSF53850">
    <property type="entry name" value="Periplasmic binding protein-like II"/>
    <property type="match status" value="1"/>
</dbReference>
<dbReference type="GO" id="GO:0003677">
    <property type="term" value="F:DNA binding"/>
    <property type="evidence" value="ECO:0007669"/>
    <property type="project" value="UniProtKB-KW"/>
</dbReference>
<dbReference type="PANTHER" id="PTHR30419:SF8">
    <property type="entry name" value="NITROGEN ASSIMILATION TRANSCRIPTIONAL ACTIVATOR-RELATED"/>
    <property type="match status" value="1"/>
</dbReference>
<name>A0A1M7JWX8_9PSED</name>
<dbReference type="Gene3D" id="1.10.10.10">
    <property type="entry name" value="Winged helix-like DNA-binding domain superfamily/Winged helix DNA-binding domain"/>
    <property type="match status" value="1"/>
</dbReference>
<sequence length="332" mass="37238">MINSQTELQDQRFKYLYLSSRLGTMRAAAEELELAVSSISRQIAKLESDLGIQLIQEGTHRICLTAAGQAAVDYYVERMGHHNQLLKKLGQLKEGYLNRTSIAVGEGLLSTQAIGELYQFFKANRQSHTELLIAPSHEVERMVAEDEADIGLVFSPTKTANINRLHSFDQPMRAIVHPDHPLAGRSILNLQDLADEDIVLPPPEYRIRGIIDQLRSESSAHFQPYITSNSLKIMLDLTRNGIASTILSDFPVIDELCNGTLKAIPIDYHALNITQVQIISRQSRKLSPLSRDLVHHLAMAINAQIRRIRDCSSRNPNKIFMVRKNAIATAVE</sequence>
<reference evidence="6 7" key="1">
    <citation type="submission" date="2016-11" db="EMBL/GenBank/DDBJ databases">
        <authorList>
            <person name="Jaros S."/>
            <person name="Januszkiewicz K."/>
            <person name="Wedrychowicz H."/>
        </authorList>
    </citation>
    <scope>NUCLEOTIDE SEQUENCE [LARGE SCALE GENOMIC DNA]</scope>
    <source>
        <strain evidence="6 7">LMG 26898</strain>
    </source>
</reference>
<dbReference type="InterPro" id="IPR036388">
    <property type="entry name" value="WH-like_DNA-bd_sf"/>
</dbReference>
<dbReference type="InterPro" id="IPR005119">
    <property type="entry name" value="LysR_subst-bd"/>
</dbReference>
<protein>
    <submittedName>
        <fullName evidence="6">DNA-binding transcriptional regulator, LysR family</fullName>
    </submittedName>
</protein>
<dbReference type="Proteomes" id="UP000183983">
    <property type="component" value="Unassembled WGS sequence"/>
</dbReference>
<evidence type="ECO:0000313" key="6">
    <source>
        <dbReference type="EMBL" id="SHM57047.1"/>
    </source>
</evidence>
<proteinExistence type="inferred from homology"/>
<dbReference type="SUPFAM" id="SSF46785">
    <property type="entry name" value="Winged helix' DNA-binding domain"/>
    <property type="match status" value="1"/>
</dbReference>
<dbReference type="Pfam" id="PF00126">
    <property type="entry name" value="HTH_1"/>
    <property type="match status" value="1"/>
</dbReference>
<keyword evidence="2" id="KW-0805">Transcription regulation</keyword>
<evidence type="ECO:0000256" key="1">
    <source>
        <dbReference type="ARBA" id="ARBA00009437"/>
    </source>
</evidence>
<dbReference type="PANTHER" id="PTHR30419">
    <property type="entry name" value="HTH-TYPE TRANSCRIPTIONAL REGULATOR YBHD"/>
    <property type="match status" value="1"/>
</dbReference>
<dbReference type="Gene3D" id="3.40.190.290">
    <property type="match status" value="1"/>
</dbReference>
<dbReference type="GO" id="GO:0005829">
    <property type="term" value="C:cytosol"/>
    <property type="evidence" value="ECO:0007669"/>
    <property type="project" value="TreeGrafter"/>
</dbReference>
<feature type="domain" description="HTH lysR-type" evidence="5">
    <location>
        <begin position="20"/>
        <end position="65"/>
    </location>
</feature>